<dbReference type="EMBL" id="CCKQ01006295">
    <property type="protein sequence ID" value="CDW77596.1"/>
    <property type="molecule type" value="Genomic_DNA"/>
</dbReference>
<reference evidence="2 3" key="1">
    <citation type="submission" date="2014-06" db="EMBL/GenBank/DDBJ databases">
        <authorList>
            <person name="Swart Estienne"/>
        </authorList>
    </citation>
    <scope>NUCLEOTIDE SEQUENCE [LARGE SCALE GENOMIC DNA]</scope>
    <source>
        <strain evidence="2 3">130c</strain>
    </source>
</reference>
<gene>
    <name evidence="2" type="primary">Contig9034.g9665</name>
    <name evidence="2" type="ORF">STYLEM_6559</name>
</gene>
<accession>A0A078A6T4</accession>
<sequence>MEVSDHSLELEVSTLNKEVKSRVLDKMGSRALNQLFSSNNRIEEIKVTKKSSKKTSSQYEQLGQEKKTKYKKKEFHSSKTALEKLCINQQLPHIISQRPSLFGNAVLQQNLMSADNSLNESEGNMIINNINVTSSSKRNQTAKYAQGNPARALRQKLKAEQNIVVEPILITQPGKSSITKRPQSSAPSTGVKISGQQITRILNERNSSKEKIYVQPQISNQHQSSQNLPINGCDFIQITGITQRPSDMSVNAASQNTTQQQFFDKRKITQSRQNTLSFNYNSNQPPVAQQRLLNQQSFQDNNAAKKQDGIQMLPSTNKHYKRTKREYFGRRMSSIDKPIIVITFQGVIGDFIRSQLFISAKDPDQQSTIQNLQIRIGAVQGLKFLCKNFQVVIINNVERSYITTSKDILERMQQLLQQNDICVDAIYSINHKNKNEEFICEDYRQIYIDFNLNSMKKVQEKVVFIHPLDIDWMGCLEEIKIDKMGYFLFDYSCNPPKPLVRGLPLSVNYHYNKDESLKNETNSNHMPLVLLVPNPKGSYSYQSTTLSFISVVKTLMSIAALSQNKNKTLVVDFQKLIGIKEWDITIQNNVLSFNLSTDLLSNQDILAQKDDDYETTCTSSNGNNQENLGRLHKQMKSFHQLSQNSFEMQSNQYRSPSSNSEEKVKNKGIDFEQSSRVFQLNDAFFQNINWNKYIEVNSQVPEGGQRLFGSRIVQTDLLSRYLKSKLEDHKKQNEAREVRIDLLKTQKQTPLKIPSLTGQQNKAQKVFSNIYEILKDKRSNGNPLSNMMNRNLRAFETIKNDLKKSSTRELNNWDREIQEAYQSNQFQCYRLSEFEAQTFINRFIVIGLDEPQACYKTLCQGLDRYTGPLASNDIRVDQDLDIDNNAYKKASLMRWLQVNNNGSQIRRQRDASANSNGKRPSSVSSAGACCGGGKGSGRSFAETSVTVITNI</sequence>
<keyword evidence="3" id="KW-1185">Reference proteome</keyword>
<dbReference type="OrthoDB" id="313156at2759"/>
<proteinExistence type="predicted"/>
<feature type="compositionally biased region" description="Polar residues" evidence="1">
    <location>
        <begin position="904"/>
        <end position="919"/>
    </location>
</feature>
<dbReference type="InParanoid" id="A0A078A6T4"/>
<organism evidence="2 3">
    <name type="scientific">Stylonychia lemnae</name>
    <name type="common">Ciliate</name>
    <dbReference type="NCBI Taxonomy" id="5949"/>
    <lineage>
        <taxon>Eukaryota</taxon>
        <taxon>Sar</taxon>
        <taxon>Alveolata</taxon>
        <taxon>Ciliophora</taxon>
        <taxon>Intramacronucleata</taxon>
        <taxon>Spirotrichea</taxon>
        <taxon>Stichotrichia</taxon>
        <taxon>Sporadotrichida</taxon>
        <taxon>Oxytrichidae</taxon>
        <taxon>Stylonychinae</taxon>
        <taxon>Stylonychia</taxon>
    </lineage>
</organism>
<protein>
    <submittedName>
        <fullName evidence="2">Uncharacterized protein</fullName>
    </submittedName>
</protein>
<name>A0A078A6T4_STYLE</name>
<dbReference type="Proteomes" id="UP000039865">
    <property type="component" value="Unassembled WGS sequence"/>
</dbReference>
<feature type="region of interest" description="Disordered" evidence="1">
    <location>
        <begin position="904"/>
        <end position="938"/>
    </location>
</feature>
<dbReference type="AlphaFoldDB" id="A0A078A6T4"/>
<evidence type="ECO:0000313" key="3">
    <source>
        <dbReference type="Proteomes" id="UP000039865"/>
    </source>
</evidence>
<evidence type="ECO:0000256" key="1">
    <source>
        <dbReference type="SAM" id="MobiDB-lite"/>
    </source>
</evidence>
<evidence type="ECO:0000313" key="2">
    <source>
        <dbReference type="EMBL" id="CDW77596.1"/>
    </source>
</evidence>